<organism evidence="8 9">
    <name type="scientific">Polyangium spumosum</name>
    <dbReference type="NCBI Taxonomy" id="889282"/>
    <lineage>
        <taxon>Bacteria</taxon>
        <taxon>Pseudomonadati</taxon>
        <taxon>Myxococcota</taxon>
        <taxon>Polyangia</taxon>
        <taxon>Polyangiales</taxon>
        <taxon>Polyangiaceae</taxon>
        <taxon>Polyangium</taxon>
    </lineage>
</organism>
<name>A0A6N7PKI0_9BACT</name>
<protein>
    <submittedName>
        <fullName evidence="8">Uncharacterized protein</fullName>
    </submittedName>
</protein>
<dbReference type="AlphaFoldDB" id="A0A6N7PKI0"/>
<dbReference type="Proteomes" id="UP000440224">
    <property type="component" value="Unassembled WGS sequence"/>
</dbReference>
<accession>A0A6N7PKI0</accession>
<evidence type="ECO:0000256" key="2">
    <source>
        <dbReference type="ARBA" id="ARBA00008163"/>
    </source>
</evidence>
<comment type="similarity">
    <text evidence="2">Belongs to the OmpP1/FadL family.</text>
</comment>
<keyword evidence="5" id="KW-0732">Signal</keyword>
<dbReference type="SUPFAM" id="SSF56935">
    <property type="entry name" value="Porins"/>
    <property type="match status" value="1"/>
</dbReference>
<gene>
    <name evidence="8" type="ORF">GF068_02195</name>
</gene>
<evidence type="ECO:0000256" key="3">
    <source>
        <dbReference type="ARBA" id="ARBA00022452"/>
    </source>
</evidence>
<keyword evidence="7" id="KW-0998">Cell outer membrane</keyword>
<keyword evidence="6" id="KW-0472">Membrane</keyword>
<keyword evidence="4" id="KW-0812">Transmembrane</keyword>
<evidence type="ECO:0000256" key="4">
    <source>
        <dbReference type="ARBA" id="ARBA00022692"/>
    </source>
</evidence>
<dbReference type="Gene3D" id="2.40.160.60">
    <property type="entry name" value="Outer membrane protein transport protein (OMPP1/FadL/TodX)"/>
    <property type="match status" value="1"/>
</dbReference>
<comment type="subcellular location">
    <subcellularLocation>
        <location evidence="1">Cell outer membrane</location>
        <topology evidence="1">Multi-pass membrane protein</topology>
    </subcellularLocation>
</comment>
<evidence type="ECO:0000256" key="6">
    <source>
        <dbReference type="ARBA" id="ARBA00023136"/>
    </source>
</evidence>
<keyword evidence="3" id="KW-1134">Transmembrane beta strand</keyword>
<dbReference type="InterPro" id="IPR005017">
    <property type="entry name" value="OMPP1/FadL/TodX"/>
</dbReference>
<dbReference type="Pfam" id="PF03349">
    <property type="entry name" value="Toluene_X"/>
    <property type="match status" value="1"/>
</dbReference>
<dbReference type="GO" id="GO:0009279">
    <property type="term" value="C:cell outer membrane"/>
    <property type="evidence" value="ECO:0007669"/>
    <property type="project" value="UniProtKB-SubCell"/>
</dbReference>
<dbReference type="EMBL" id="WJIE01000001">
    <property type="protein sequence ID" value="MRG90740.1"/>
    <property type="molecule type" value="Genomic_DNA"/>
</dbReference>
<reference evidence="8 9" key="1">
    <citation type="submission" date="2019-10" db="EMBL/GenBank/DDBJ databases">
        <title>A soil myxobacterium in the family Polyangiaceae.</title>
        <authorList>
            <person name="Li Y."/>
            <person name="Wang J."/>
        </authorList>
    </citation>
    <scope>NUCLEOTIDE SEQUENCE [LARGE SCALE GENOMIC DNA]</scope>
    <source>
        <strain evidence="8 9">DSM 14734</strain>
    </source>
</reference>
<proteinExistence type="inferred from homology"/>
<evidence type="ECO:0000256" key="7">
    <source>
        <dbReference type="ARBA" id="ARBA00023237"/>
    </source>
</evidence>
<evidence type="ECO:0000313" key="8">
    <source>
        <dbReference type="EMBL" id="MRG90740.1"/>
    </source>
</evidence>
<evidence type="ECO:0000313" key="9">
    <source>
        <dbReference type="Proteomes" id="UP000440224"/>
    </source>
</evidence>
<sequence>MCSPRSRETAGPFVAELDPAPRLFLPALHASTVAPAMARRRALLLAVASAALTALPAGDAWSSPEDVYGFGPRSMAMGGTGAALGRGFEAVWGNPALLSLEHRRELTIGLLGSVFDLRAPTRLNYDRLAGGFIGAVLPVPFAGALKDRITIGLGFFTPFDLIVRGRILYPETKQFPLADRTASVAVQVGLGVDVGYGVRIGGGFAALAALTGSVLVATDASGRIGTVVEDTLVASYGPILGASYERGAYRVGLTYRGELVGRFNVVIEVKDLGQIVVPPLNISGLAQYDPAQIALEVARVRGPWRVTAGATYKRWSAYPGPAEATVRCPEIDPSTGAPPEEPCGALVPAPLGYTDTVVPRLGVERVLSPKKGVSMMLRAGYFLEVSPSPLQTAAANIFDNTRSVFGLGYGLELAAPLPNLRFDLAGQVQVLHPRTHDKAADVPAENPGAPSVRTSGVVVAGAATVGVGF</sequence>
<dbReference type="OrthoDB" id="5487587at2"/>
<evidence type="ECO:0000256" key="1">
    <source>
        <dbReference type="ARBA" id="ARBA00004571"/>
    </source>
</evidence>
<keyword evidence="9" id="KW-1185">Reference proteome</keyword>
<comment type="caution">
    <text evidence="8">The sequence shown here is derived from an EMBL/GenBank/DDBJ whole genome shotgun (WGS) entry which is preliminary data.</text>
</comment>
<evidence type="ECO:0000256" key="5">
    <source>
        <dbReference type="ARBA" id="ARBA00022729"/>
    </source>
</evidence>